<protein>
    <submittedName>
        <fullName evidence="3">SufBD protein</fullName>
    </submittedName>
</protein>
<gene>
    <name evidence="3" type="ORF">OMM_02162</name>
</gene>
<dbReference type="SUPFAM" id="SSF101960">
    <property type="entry name" value="Stabilizer of iron transporter SufD"/>
    <property type="match status" value="1"/>
</dbReference>
<evidence type="ECO:0000313" key="3">
    <source>
        <dbReference type="EMBL" id="ETR71859.1"/>
    </source>
</evidence>
<dbReference type="PANTHER" id="PTHR30508">
    <property type="entry name" value="FES CLUSTER ASSEMBLY PROTEIN SUF"/>
    <property type="match status" value="1"/>
</dbReference>
<dbReference type="EMBL" id="ATBP01000212">
    <property type="protein sequence ID" value="ETR71859.1"/>
    <property type="molecule type" value="Genomic_DNA"/>
</dbReference>
<reference evidence="4" key="1">
    <citation type="submission" date="2012-11" db="EMBL/GenBank/DDBJ databases">
        <authorList>
            <person name="Lucero-Rivera Y.E."/>
            <person name="Tovar-Ramirez D."/>
        </authorList>
    </citation>
    <scope>NUCLEOTIDE SEQUENCE [LARGE SCALE GENOMIC DNA]</scope>
    <source>
        <strain evidence="4">Araruama</strain>
    </source>
</reference>
<name>A0A1V1PAB3_9BACT</name>
<dbReference type="Proteomes" id="UP000189670">
    <property type="component" value="Unassembled WGS sequence"/>
</dbReference>
<dbReference type="GO" id="GO:0016226">
    <property type="term" value="P:iron-sulfur cluster assembly"/>
    <property type="evidence" value="ECO:0007669"/>
    <property type="project" value="InterPro"/>
</dbReference>
<dbReference type="AlphaFoldDB" id="A0A1V1PAB3"/>
<proteinExistence type="inferred from homology"/>
<evidence type="ECO:0000256" key="1">
    <source>
        <dbReference type="ARBA" id="ARBA00043967"/>
    </source>
</evidence>
<evidence type="ECO:0000313" key="4">
    <source>
        <dbReference type="Proteomes" id="UP000189670"/>
    </source>
</evidence>
<comment type="similarity">
    <text evidence="1">Belongs to the iron-sulfur cluster assembly SufBD family.</text>
</comment>
<evidence type="ECO:0000259" key="2">
    <source>
        <dbReference type="Pfam" id="PF01458"/>
    </source>
</evidence>
<dbReference type="PANTHER" id="PTHR30508:SF1">
    <property type="entry name" value="UPF0051 PROTEIN ABCI8, CHLOROPLASTIC-RELATED"/>
    <property type="match status" value="1"/>
</dbReference>
<organism evidence="3 4">
    <name type="scientific">Candidatus Magnetoglobus multicellularis str. Araruama</name>
    <dbReference type="NCBI Taxonomy" id="890399"/>
    <lineage>
        <taxon>Bacteria</taxon>
        <taxon>Pseudomonadati</taxon>
        <taxon>Thermodesulfobacteriota</taxon>
        <taxon>Desulfobacteria</taxon>
        <taxon>Desulfobacterales</taxon>
        <taxon>Desulfobacteraceae</taxon>
        <taxon>Candidatus Magnetoglobus</taxon>
    </lineage>
</organism>
<dbReference type="InterPro" id="IPR000825">
    <property type="entry name" value="SUF_FeS_clus_asmbl_SufBD_core"/>
</dbReference>
<dbReference type="InterPro" id="IPR055346">
    <property type="entry name" value="Fe-S_cluster_assembly_SufBD"/>
</dbReference>
<dbReference type="Pfam" id="PF01458">
    <property type="entry name" value="SUFBD_core"/>
    <property type="match status" value="1"/>
</dbReference>
<accession>A0A1V1PAB3</accession>
<dbReference type="InterPro" id="IPR037284">
    <property type="entry name" value="SUF_FeS_clus_asmbl_SufBD_sf"/>
</dbReference>
<comment type="caution">
    <text evidence="3">The sequence shown here is derived from an EMBL/GenBank/DDBJ whole genome shotgun (WGS) entry which is preliminary data.</text>
</comment>
<feature type="domain" description="SUF system FeS cluster assembly SufBD core" evidence="2">
    <location>
        <begin position="148"/>
        <end position="375"/>
    </location>
</feature>
<sequence>MHELLNQKAEKALNKHAALGKDIDLNQYNQASHNHQYIDNLSSLDESDASRFLDVGIDTQTVAPATFIQKDHSVIHCHSHQKGIDVMTYSQALKDIDDIDKYAWKGVAVDTDKYTAKVGLTPHDGYFIRARKGIKTDQPIQSCLYIASDRVSQNVHNLVVAEEDSDLKIVTGCSTAPKLDTGLHIGVSEFYVKKNACLTFTMIHDWGKNVDVRPRTTVYVEEGGVYISNYICLRPAGTLQMYPTIILQGKEAVARINSVIVSHPDSHIDMGGRVILQAPRSRAEIISRAISSGGTIIARGSLVGKAPEIRAHLECKGMILNDGLMHAIPEIEGYIPGVEMSHEAAVGKIDPEEIEYLMARGLDEETAISTIVRGFLNIDIQGLPPALQERIDSLIQETEKEMM</sequence>